<feature type="domain" description="GFO/IDH/MocA-like oxidoreductase" evidence="3">
    <location>
        <begin position="135"/>
        <end position="261"/>
    </location>
</feature>
<gene>
    <name evidence="4" type="ORF">ACFOHJ_00280</name>
</gene>
<dbReference type="InterPro" id="IPR055170">
    <property type="entry name" value="GFO_IDH_MocA-like_dom"/>
</dbReference>
<dbReference type="InterPro" id="IPR050463">
    <property type="entry name" value="Gfo/Idh/MocA_oxidrdct_glycsds"/>
</dbReference>
<dbReference type="Gene3D" id="3.40.50.720">
    <property type="entry name" value="NAD(P)-binding Rossmann-like Domain"/>
    <property type="match status" value="1"/>
</dbReference>
<keyword evidence="1" id="KW-0560">Oxidoreductase</keyword>
<evidence type="ECO:0000259" key="2">
    <source>
        <dbReference type="Pfam" id="PF01408"/>
    </source>
</evidence>
<feature type="domain" description="Gfo/Idh/MocA-like oxidoreductase N-terminal" evidence="2">
    <location>
        <begin position="11"/>
        <end position="123"/>
    </location>
</feature>
<dbReference type="Proteomes" id="UP001595583">
    <property type="component" value="Unassembled WGS sequence"/>
</dbReference>
<organism evidence="4 5">
    <name type="scientific">Aquamicrobium soli</name>
    <dbReference type="NCBI Taxonomy" id="1811518"/>
    <lineage>
        <taxon>Bacteria</taxon>
        <taxon>Pseudomonadati</taxon>
        <taxon>Pseudomonadota</taxon>
        <taxon>Alphaproteobacteria</taxon>
        <taxon>Hyphomicrobiales</taxon>
        <taxon>Phyllobacteriaceae</taxon>
        <taxon>Aquamicrobium</taxon>
    </lineage>
</organism>
<evidence type="ECO:0000259" key="3">
    <source>
        <dbReference type="Pfam" id="PF22725"/>
    </source>
</evidence>
<proteinExistence type="predicted"/>
<dbReference type="PANTHER" id="PTHR43818:SF11">
    <property type="entry name" value="BCDNA.GH03377"/>
    <property type="match status" value="1"/>
</dbReference>
<protein>
    <submittedName>
        <fullName evidence="4">Gfo/Idh/MocA family protein</fullName>
    </submittedName>
</protein>
<accession>A0ABV7K5F2</accession>
<dbReference type="Pfam" id="PF01408">
    <property type="entry name" value="GFO_IDH_MocA"/>
    <property type="match status" value="1"/>
</dbReference>
<dbReference type="EMBL" id="JBHRTK010000001">
    <property type="protein sequence ID" value="MFC3204655.1"/>
    <property type="molecule type" value="Genomic_DNA"/>
</dbReference>
<dbReference type="InterPro" id="IPR000683">
    <property type="entry name" value="Gfo/Idh/MocA-like_OxRdtase_N"/>
</dbReference>
<dbReference type="Gene3D" id="3.30.360.10">
    <property type="entry name" value="Dihydrodipicolinate Reductase, domain 2"/>
    <property type="match status" value="1"/>
</dbReference>
<sequence>MEGRWLGAAPRLGFLGVGWIGRSRMQTLAEAGASICAICDPSSEMVQKACKLAPGAAVTDSLEDMLAMGLDGVVIATPSAFHAEQAMTALAANSAVFCQKPLGRNLTEVQAVIEAAKASNRLLGLDLSYRHTAAMQAVRSLLREGTIGQVHAVDLVFHNAYGPDKPWFYDAALSGGGCLIDLGVHLVDLLLWALDFPIVVGTHARLLAKGHVLTGKEVEDYALAMLDLEGGQVARLACSWRLHAGCDAVIGATFHGALGSLIFTNVGGSFYDFEAHLARGTSRECLVSPPDAWGGRSIRHWTEHLATDRHFDAEAGQFARVAEVLDRIYQANARRIAAIQDRPLGAKLWVS</sequence>
<reference evidence="5" key="1">
    <citation type="journal article" date="2019" name="Int. J. Syst. Evol. Microbiol.">
        <title>The Global Catalogue of Microorganisms (GCM) 10K type strain sequencing project: providing services to taxonomists for standard genome sequencing and annotation.</title>
        <authorList>
            <consortium name="The Broad Institute Genomics Platform"/>
            <consortium name="The Broad Institute Genome Sequencing Center for Infectious Disease"/>
            <person name="Wu L."/>
            <person name="Ma J."/>
        </authorList>
    </citation>
    <scope>NUCLEOTIDE SEQUENCE [LARGE SCALE GENOMIC DNA]</scope>
    <source>
        <strain evidence="5">KCTC 52165</strain>
    </source>
</reference>
<comment type="caution">
    <text evidence="4">The sequence shown here is derived from an EMBL/GenBank/DDBJ whole genome shotgun (WGS) entry which is preliminary data.</text>
</comment>
<dbReference type="Pfam" id="PF22725">
    <property type="entry name" value="GFO_IDH_MocA_C3"/>
    <property type="match status" value="1"/>
</dbReference>
<dbReference type="InterPro" id="IPR036291">
    <property type="entry name" value="NAD(P)-bd_dom_sf"/>
</dbReference>
<evidence type="ECO:0000313" key="4">
    <source>
        <dbReference type="EMBL" id="MFC3204655.1"/>
    </source>
</evidence>
<evidence type="ECO:0000313" key="5">
    <source>
        <dbReference type="Proteomes" id="UP001595583"/>
    </source>
</evidence>
<name>A0ABV7K5F2_9HYPH</name>
<evidence type="ECO:0000256" key="1">
    <source>
        <dbReference type="ARBA" id="ARBA00023002"/>
    </source>
</evidence>
<dbReference type="PANTHER" id="PTHR43818">
    <property type="entry name" value="BCDNA.GH03377"/>
    <property type="match status" value="1"/>
</dbReference>
<dbReference type="SUPFAM" id="SSF55347">
    <property type="entry name" value="Glyceraldehyde-3-phosphate dehydrogenase-like, C-terminal domain"/>
    <property type="match status" value="1"/>
</dbReference>
<keyword evidence="5" id="KW-1185">Reference proteome</keyword>
<dbReference type="SUPFAM" id="SSF51735">
    <property type="entry name" value="NAD(P)-binding Rossmann-fold domains"/>
    <property type="match status" value="1"/>
</dbReference>